<dbReference type="EMBL" id="PGOL01001490">
    <property type="protein sequence ID" value="PKI57753.1"/>
    <property type="molecule type" value="Genomic_DNA"/>
</dbReference>
<dbReference type="STRING" id="22663.A0A2I0JPD6"/>
<name>A0A2I0JPD6_PUNGR</name>
<reference evidence="2 3" key="1">
    <citation type="submission" date="2017-11" db="EMBL/GenBank/DDBJ databases">
        <title>De-novo sequencing of pomegranate (Punica granatum L.) genome.</title>
        <authorList>
            <person name="Akparov Z."/>
            <person name="Amiraslanov A."/>
            <person name="Hajiyeva S."/>
            <person name="Abbasov M."/>
            <person name="Kaur K."/>
            <person name="Hamwieh A."/>
            <person name="Solovyev V."/>
            <person name="Salamov A."/>
            <person name="Braich B."/>
            <person name="Kosarev P."/>
            <person name="Mahmoud A."/>
            <person name="Hajiyev E."/>
            <person name="Babayeva S."/>
            <person name="Izzatullayeva V."/>
            <person name="Mammadov A."/>
            <person name="Mammadov A."/>
            <person name="Sharifova S."/>
            <person name="Ojaghi J."/>
            <person name="Eynullazada K."/>
            <person name="Bayramov B."/>
            <person name="Abdulazimova A."/>
            <person name="Shahmuradov I."/>
        </authorList>
    </citation>
    <scope>NUCLEOTIDE SEQUENCE [LARGE SCALE GENOMIC DNA]</scope>
    <source>
        <strain evidence="3">cv. AG2017</strain>
        <tissue evidence="2">Leaf</tissue>
    </source>
</reference>
<evidence type="ECO:0000259" key="1">
    <source>
        <dbReference type="Pfam" id="PF12937"/>
    </source>
</evidence>
<dbReference type="InterPro" id="IPR001810">
    <property type="entry name" value="F-box_dom"/>
</dbReference>
<proteinExistence type="predicted"/>
<dbReference type="PANTHER" id="PTHR34145">
    <property type="entry name" value="OS02G0105600 PROTEIN"/>
    <property type="match status" value="1"/>
</dbReference>
<dbReference type="PANTHER" id="PTHR34145:SF68">
    <property type="entry name" value="FBD DOMAIN-CONTAINING PROTEIN"/>
    <property type="match status" value="1"/>
</dbReference>
<evidence type="ECO:0000313" key="2">
    <source>
        <dbReference type="EMBL" id="PKI57753.1"/>
    </source>
</evidence>
<dbReference type="Pfam" id="PF12937">
    <property type="entry name" value="F-box-like"/>
    <property type="match status" value="1"/>
</dbReference>
<gene>
    <name evidence="2" type="ORF">CRG98_021820</name>
</gene>
<dbReference type="InterPro" id="IPR036047">
    <property type="entry name" value="F-box-like_dom_sf"/>
</dbReference>
<comment type="caution">
    <text evidence="2">The sequence shown here is derived from an EMBL/GenBank/DDBJ whole genome shotgun (WGS) entry which is preliminary data.</text>
</comment>
<protein>
    <recommendedName>
        <fullName evidence="1">F-box domain-containing protein</fullName>
    </recommendedName>
</protein>
<feature type="non-terminal residue" evidence="2">
    <location>
        <position position="1"/>
    </location>
</feature>
<dbReference type="InterPro" id="IPR053772">
    <property type="entry name" value="At1g61320/At1g61330-like"/>
</dbReference>
<dbReference type="Gene3D" id="1.20.1280.50">
    <property type="match status" value="1"/>
</dbReference>
<keyword evidence="3" id="KW-1185">Reference proteome</keyword>
<dbReference type="Proteomes" id="UP000233551">
    <property type="component" value="Unassembled WGS sequence"/>
</dbReference>
<evidence type="ECO:0000313" key="3">
    <source>
        <dbReference type="Proteomes" id="UP000233551"/>
    </source>
</evidence>
<sequence length="540" mass="61586">HPKHYTEREQNAFFKQNSLGLQTGGRLPRHRLSLFSLIHVMYKIPTLPAPSWSGPQIDIDSLPDEVLVLILSLLTMKEAARCSILSCRWRYMWLYIPNLDFSVSPETAVYIIDHPRKRCVETRKFIRWVNELLAASRAPILDNFRVDFCLDVRHSREIDSWVQFAVEKRVKHLQISCFSDGSGKHQNYSFPMLQARPLSSIALLKSLCLDYVNLKSLEISHCSNLETIVISAPTPDLVSFHCYGFRVGGTTLHLGHHASCFPFTFGLLCTARVTSFSMGTHVVSGQTGEQVDTVISRLPEMKHLKLLKVVIDVTSREIDLHDISSLIRKAPFLQHLTIDAYFCTRFPELSCRERKRERRLQHMQVVEYVGYYGRKGDHQLILHLLWTVVSPEKLVIDLLLPAENCMNSEDMKLQERTMKLGPKLPAGVELDSIVLSKNLINFNLLLPFVRLRRACLLDTGALRSPDVSYIWNCLMAAYTKNSVFLEALGLFEELLADPRLKSNVCTYLDALKSCSKMANINSRSGLGVLCEMWFSAVMRS</sequence>
<accession>A0A2I0JPD6</accession>
<dbReference type="AlphaFoldDB" id="A0A2I0JPD6"/>
<feature type="domain" description="F-box" evidence="1">
    <location>
        <begin position="59"/>
        <end position="91"/>
    </location>
</feature>
<dbReference type="SUPFAM" id="SSF81383">
    <property type="entry name" value="F-box domain"/>
    <property type="match status" value="1"/>
</dbReference>
<organism evidence="2 3">
    <name type="scientific">Punica granatum</name>
    <name type="common">Pomegranate</name>
    <dbReference type="NCBI Taxonomy" id="22663"/>
    <lineage>
        <taxon>Eukaryota</taxon>
        <taxon>Viridiplantae</taxon>
        <taxon>Streptophyta</taxon>
        <taxon>Embryophyta</taxon>
        <taxon>Tracheophyta</taxon>
        <taxon>Spermatophyta</taxon>
        <taxon>Magnoliopsida</taxon>
        <taxon>eudicotyledons</taxon>
        <taxon>Gunneridae</taxon>
        <taxon>Pentapetalae</taxon>
        <taxon>rosids</taxon>
        <taxon>malvids</taxon>
        <taxon>Myrtales</taxon>
        <taxon>Lythraceae</taxon>
        <taxon>Punica</taxon>
    </lineage>
</organism>